<dbReference type="Pfam" id="PF14622">
    <property type="entry name" value="Ribonucleas_3_3"/>
    <property type="match status" value="1"/>
</dbReference>
<evidence type="ECO:0000256" key="1">
    <source>
        <dbReference type="ARBA" id="ARBA00000109"/>
    </source>
</evidence>
<dbReference type="InterPro" id="IPR000999">
    <property type="entry name" value="RNase_III_dom"/>
</dbReference>
<comment type="cofactor">
    <cofactor evidence="8">
        <name>Mg(2+)</name>
        <dbReference type="ChEBI" id="CHEBI:18420"/>
    </cofactor>
</comment>
<evidence type="ECO:0000256" key="9">
    <source>
        <dbReference type="SAM" id="MobiDB-lite"/>
    </source>
</evidence>
<feature type="active site" evidence="8">
    <location>
        <position position="40"/>
    </location>
</feature>
<dbReference type="Gene3D" id="1.10.1520.10">
    <property type="entry name" value="Ribonuclease III domain"/>
    <property type="match status" value="1"/>
</dbReference>
<evidence type="ECO:0000256" key="7">
    <source>
        <dbReference type="ARBA" id="ARBA00022884"/>
    </source>
</evidence>
<keyword evidence="6 8" id="KW-0378">Hydrolase</keyword>
<dbReference type="PROSITE" id="PS00517">
    <property type="entry name" value="RNASE_3_1"/>
    <property type="match status" value="1"/>
</dbReference>
<sequence length="240" mass="25776">MKRLGVDIDSETLRLALTHRSYAYEHGGIPTNERLEFLGDSILGYTITEHLYHRYPDLPEGDLAKRRAAVVSTRALARVARDLGIGEFVYLGQGEKLTGGRDKASILADTTEALIGATMLSCGVETAKDMVLRLIVPLLDEVENLGAGVDWKTAIQEVAASRKLGTVHYVVEGSGPDHARVFQATLTIGGTDYGAGTGPSKKEAEQEAAAASWKLLNDDAAGDSAAPVESKEHFRGTRRA</sequence>
<comment type="subunit">
    <text evidence="8">Homodimer.</text>
</comment>
<evidence type="ECO:0000313" key="13">
    <source>
        <dbReference type="Proteomes" id="UP001501536"/>
    </source>
</evidence>
<name>A0ABP7CMH9_9MICC</name>
<dbReference type="SMART" id="SM00535">
    <property type="entry name" value="RIBOc"/>
    <property type="match status" value="1"/>
</dbReference>
<keyword evidence="8" id="KW-0819">tRNA processing</keyword>
<dbReference type="CDD" id="cd00593">
    <property type="entry name" value="RIBOc"/>
    <property type="match status" value="1"/>
</dbReference>
<keyword evidence="8" id="KW-0963">Cytoplasm</keyword>
<evidence type="ECO:0000256" key="8">
    <source>
        <dbReference type="HAMAP-Rule" id="MF_00104"/>
    </source>
</evidence>
<dbReference type="PROSITE" id="PS50137">
    <property type="entry name" value="DS_RBD"/>
    <property type="match status" value="1"/>
</dbReference>
<evidence type="ECO:0000256" key="2">
    <source>
        <dbReference type="ARBA" id="ARBA00010183"/>
    </source>
</evidence>
<dbReference type="CDD" id="cd10845">
    <property type="entry name" value="DSRM_RNAse_III_family"/>
    <property type="match status" value="1"/>
</dbReference>
<gene>
    <name evidence="8 12" type="primary">rnc</name>
    <name evidence="12" type="ORF">GCM10022377_02360</name>
</gene>
<dbReference type="InterPro" id="IPR011907">
    <property type="entry name" value="RNase_III"/>
</dbReference>
<keyword evidence="4 8" id="KW-0540">Nuclease</keyword>
<dbReference type="EC" id="3.1.26.3" evidence="8"/>
<keyword evidence="8" id="KW-0479">Metal-binding</keyword>
<comment type="caution">
    <text evidence="12">The sequence shown here is derived from an EMBL/GenBank/DDBJ whole genome shotgun (WGS) entry which is preliminary data.</text>
</comment>
<feature type="compositionally biased region" description="Basic and acidic residues" evidence="9">
    <location>
        <begin position="229"/>
        <end position="240"/>
    </location>
</feature>
<dbReference type="NCBIfam" id="TIGR02191">
    <property type="entry name" value="RNaseIII"/>
    <property type="match status" value="1"/>
</dbReference>
<protein>
    <recommendedName>
        <fullName evidence="8">Ribonuclease 3</fullName>
        <ecNumber evidence="8">3.1.26.3</ecNumber>
    </recommendedName>
    <alternativeName>
        <fullName evidence="8">Ribonuclease III</fullName>
        <shortName evidence="8">RNase III</shortName>
    </alternativeName>
</protein>
<comment type="function">
    <text evidence="8">Digests double-stranded RNA. Involved in the processing of primary rRNA transcript to yield the immediate precursors to the large and small rRNAs (23S and 16S). Processes some mRNAs, and tRNAs when they are encoded in the rRNA operon. Processes pre-crRNA and tracrRNA of type II CRISPR loci if present in the organism.</text>
</comment>
<keyword evidence="13" id="KW-1185">Reference proteome</keyword>
<feature type="binding site" evidence="8">
    <location>
        <position position="109"/>
    </location>
    <ligand>
        <name>Mg(2+)</name>
        <dbReference type="ChEBI" id="CHEBI:18420"/>
    </ligand>
</feature>
<dbReference type="PROSITE" id="PS50142">
    <property type="entry name" value="RNASE_3_2"/>
    <property type="match status" value="1"/>
</dbReference>
<feature type="region of interest" description="Disordered" evidence="9">
    <location>
        <begin position="221"/>
        <end position="240"/>
    </location>
</feature>
<keyword evidence="8" id="KW-0460">Magnesium</keyword>
<keyword evidence="8" id="KW-0698">rRNA processing</keyword>
<evidence type="ECO:0000313" key="12">
    <source>
        <dbReference type="EMBL" id="GAA3693301.1"/>
    </source>
</evidence>
<reference evidence="13" key="1">
    <citation type="journal article" date="2019" name="Int. J. Syst. Evol. Microbiol.">
        <title>The Global Catalogue of Microorganisms (GCM) 10K type strain sequencing project: providing services to taxonomists for standard genome sequencing and annotation.</title>
        <authorList>
            <consortium name="The Broad Institute Genomics Platform"/>
            <consortium name="The Broad Institute Genome Sequencing Center for Infectious Disease"/>
            <person name="Wu L."/>
            <person name="Ma J."/>
        </authorList>
    </citation>
    <scope>NUCLEOTIDE SEQUENCE [LARGE SCALE GENOMIC DNA]</scope>
    <source>
        <strain evidence="13">JCM 16961</strain>
    </source>
</reference>
<feature type="binding site" evidence="8">
    <location>
        <position position="112"/>
    </location>
    <ligand>
        <name>Mg(2+)</name>
        <dbReference type="ChEBI" id="CHEBI:18420"/>
    </ligand>
</feature>
<dbReference type="SMART" id="SM00358">
    <property type="entry name" value="DSRM"/>
    <property type="match status" value="1"/>
</dbReference>
<proteinExistence type="inferred from homology"/>
<accession>A0ABP7CMH9</accession>
<evidence type="ECO:0000256" key="3">
    <source>
        <dbReference type="ARBA" id="ARBA00022664"/>
    </source>
</evidence>
<dbReference type="SUPFAM" id="SSF69065">
    <property type="entry name" value="RNase III domain-like"/>
    <property type="match status" value="1"/>
</dbReference>
<evidence type="ECO:0000259" key="11">
    <source>
        <dbReference type="PROSITE" id="PS50142"/>
    </source>
</evidence>
<dbReference type="PANTHER" id="PTHR11207">
    <property type="entry name" value="RIBONUCLEASE III"/>
    <property type="match status" value="1"/>
</dbReference>
<feature type="domain" description="RNase III" evidence="11">
    <location>
        <begin position="1"/>
        <end position="123"/>
    </location>
</feature>
<evidence type="ECO:0000256" key="5">
    <source>
        <dbReference type="ARBA" id="ARBA00022759"/>
    </source>
</evidence>
<feature type="binding site" evidence="8">
    <location>
        <position position="36"/>
    </location>
    <ligand>
        <name>Mg(2+)</name>
        <dbReference type="ChEBI" id="CHEBI:18420"/>
    </ligand>
</feature>
<comment type="subcellular location">
    <subcellularLocation>
        <location evidence="8">Cytoplasm</location>
    </subcellularLocation>
</comment>
<feature type="active site" evidence="8">
    <location>
        <position position="112"/>
    </location>
</feature>
<organism evidence="12 13">
    <name type="scientific">Zhihengliuella alba</name>
    <dbReference type="NCBI Taxonomy" id="547018"/>
    <lineage>
        <taxon>Bacteria</taxon>
        <taxon>Bacillati</taxon>
        <taxon>Actinomycetota</taxon>
        <taxon>Actinomycetes</taxon>
        <taxon>Micrococcales</taxon>
        <taxon>Micrococcaceae</taxon>
        <taxon>Zhihengliuella</taxon>
    </lineage>
</organism>
<dbReference type="HAMAP" id="MF_00104">
    <property type="entry name" value="RNase_III"/>
    <property type="match status" value="1"/>
</dbReference>
<dbReference type="EMBL" id="BAABCJ010000001">
    <property type="protein sequence ID" value="GAA3693301.1"/>
    <property type="molecule type" value="Genomic_DNA"/>
</dbReference>
<evidence type="ECO:0000259" key="10">
    <source>
        <dbReference type="PROSITE" id="PS50137"/>
    </source>
</evidence>
<comment type="similarity">
    <text evidence="2">Belongs to the ribonuclease III family.</text>
</comment>
<evidence type="ECO:0000256" key="4">
    <source>
        <dbReference type="ARBA" id="ARBA00022722"/>
    </source>
</evidence>
<comment type="catalytic activity">
    <reaction evidence="1 8">
        <text>Endonucleolytic cleavage to 5'-phosphomonoester.</text>
        <dbReference type="EC" id="3.1.26.3"/>
    </reaction>
</comment>
<dbReference type="SUPFAM" id="SSF54768">
    <property type="entry name" value="dsRNA-binding domain-like"/>
    <property type="match status" value="1"/>
</dbReference>
<dbReference type="Proteomes" id="UP001501536">
    <property type="component" value="Unassembled WGS sequence"/>
</dbReference>
<keyword evidence="7 8" id="KW-0694">RNA-binding</keyword>
<dbReference type="InterPro" id="IPR014720">
    <property type="entry name" value="dsRBD_dom"/>
</dbReference>
<feature type="domain" description="DRBM" evidence="10">
    <location>
        <begin position="150"/>
        <end position="218"/>
    </location>
</feature>
<keyword evidence="8" id="KW-0699">rRNA-binding</keyword>
<dbReference type="Gene3D" id="3.30.160.20">
    <property type="match status" value="1"/>
</dbReference>
<keyword evidence="5 8" id="KW-0255">Endonuclease</keyword>
<dbReference type="Pfam" id="PF00035">
    <property type="entry name" value="dsrm"/>
    <property type="match status" value="1"/>
</dbReference>
<dbReference type="InterPro" id="IPR036389">
    <property type="entry name" value="RNase_III_sf"/>
</dbReference>
<evidence type="ECO:0000256" key="6">
    <source>
        <dbReference type="ARBA" id="ARBA00022801"/>
    </source>
</evidence>
<dbReference type="PANTHER" id="PTHR11207:SF0">
    <property type="entry name" value="RIBONUCLEASE 3"/>
    <property type="match status" value="1"/>
</dbReference>
<keyword evidence="3 8" id="KW-0507">mRNA processing</keyword>